<feature type="non-terminal residue" evidence="1">
    <location>
        <position position="57"/>
    </location>
</feature>
<evidence type="ECO:0000313" key="1">
    <source>
        <dbReference type="EMBL" id="SVC51806.1"/>
    </source>
</evidence>
<protein>
    <submittedName>
        <fullName evidence="1">Uncharacterized protein</fullName>
    </submittedName>
</protein>
<organism evidence="1">
    <name type="scientific">marine metagenome</name>
    <dbReference type="NCBI Taxonomy" id="408172"/>
    <lineage>
        <taxon>unclassified sequences</taxon>
        <taxon>metagenomes</taxon>
        <taxon>ecological metagenomes</taxon>
    </lineage>
</organism>
<sequence length="57" mass="6791">MLFQSPKELWKNYHVTKHVILNNNNEKYDSVLKIDTDEIEKIKSTQIDKLNCNVDQN</sequence>
<dbReference type="AlphaFoldDB" id="A0A382MSV3"/>
<reference evidence="1" key="1">
    <citation type="submission" date="2018-05" db="EMBL/GenBank/DDBJ databases">
        <authorList>
            <person name="Lanie J.A."/>
            <person name="Ng W.-L."/>
            <person name="Kazmierczak K.M."/>
            <person name="Andrzejewski T.M."/>
            <person name="Davidsen T.M."/>
            <person name="Wayne K.J."/>
            <person name="Tettelin H."/>
            <person name="Glass J.I."/>
            <person name="Rusch D."/>
            <person name="Podicherti R."/>
            <person name="Tsui H.-C.T."/>
            <person name="Winkler M.E."/>
        </authorList>
    </citation>
    <scope>NUCLEOTIDE SEQUENCE</scope>
</reference>
<proteinExistence type="predicted"/>
<dbReference type="EMBL" id="UINC01095597">
    <property type="protein sequence ID" value="SVC51806.1"/>
    <property type="molecule type" value="Genomic_DNA"/>
</dbReference>
<name>A0A382MSV3_9ZZZZ</name>
<accession>A0A382MSV3</accession>
<gene>
    <name evidence="1" type="ORF">METZ01_LOCUS304660</name>
</gene>